<keyword evidence="6" id="KW-0472">Membrane</keyword>
<comment type="caution">
    <text evidence="9">The sequence shown here is derived from an EMBL/GenBank/DDBJ whole genome shotgun (WGS) entry which is preliminary data.</text>
</comment>
<dbReference type="SMART" id="SM00304">
    <property type="entry name" value="HAMP"/>
    <property type="match status" value="1"/>
</dbReference>
<keyword evidence="6" id="KW-1133">Transmembrane helix</keyword>
<keyword evidence="10" id="KW-1185">Reference proteome</keyword>
<evidence type="ECO:0000256" key="4">
    <source>
        <dbReference type="PROSITE-ProRule" id="PRU00284"/>
    </source>
</evidence>
<organism evidence="9 10">
    <name type="scientific">Billgrantia zhangzhouensis</name>
    <dbReference type="NCBI Taxonomy" id="2733481"/>
    <lineage>
        <taxon>Bacteria</taxon>
        <taxon>Pseudomonadati</taxon>
        <taxon>Pseudomonadota</taxon>
        <taxon>Gammaproteobacteria</taxon>
        <taxon>Oceanospirillales</taxon>
        <taxon>Halomonadaceae</taxon>
        <taxon>Billgrantia</taxon>
    </lineage>
</organism>
<dbReference type="InterPro" id="IPR051310">
    <property type="entry name" value="MCP_chemotaxis"/>
</dbReference>
<protein>
    <submittedName>
        <fullName evidence="9">HAMP domain-containing protein</fullName>
    </submittedName>
</protein>
<evidence type="ECO:0000259" key="7">
    <source>
        <dbReference type="PROSITE" id="PS50111"/>
    </source>
</evidence>
<dbReference type="Pfam" id="PF00672">
    <property type="entry name" value="HAMP"/>
    <property type="match status" value="1"/>
</dbReference>
<dbReference type="SUPFAM" id="SSF58104">
    <property type="entry name" value="Methyl-accepting chemotaxis protein (MCP) signaling domain"/>
    <property type="match status" value="1"/>
</dbReference>
<evidence type="ECO:0000256" key="3">
    <source>
        <dbReference type="ARBA" id="ARBA00029447"/>
    </source>
</evidence>
<dbReference type="SMART" id="SM00283">
    <property type="entry name" value="MA"/>
    <property type="match status" value="1"/>
</dbReference>
<accession>A0ABS9AC61</accession>
<proteinExistence type="inferred from homology"/>
<dbReference type="InterPro" id="IPR013587">
    <property type="entry name" value="Nitrate/nitrite_sensing"/>
</dbReference>
<dbReference type="Gene3D" id="1.10.287.950">
    <property type="entry name" value="Methyl-accepting chemotaxis protein"/>
    <property type="match status" value="1"/>
</dbReference>
<name>A0ABS9AC61_9GAMM</name>
<reference evidence="9 10" key="1">
    <citation type="journal article" date="2021" name="Front. Microbiol.">
        <title>Aerobic Denitrification and Heterotrophic Sulfur Oxidation in the Genus Halomonas Revealed by Six Novel Species Characterizations and Genome-Based Analysis.</title>
        <authorList>
            <person name="Wang L."/>
            <person name="Shao Z."/>
        </authorList>
    </citation>
    <scope>NUCLEOTIDE SEQUENCE [LARGE SCALE GENOMIC DNA]</scope>
    <source>
        <strain evidence="9 10">MCCC 1A11036</strain>
    </source>
</reference>
<dbReference type="Proteomes" id="UP001320122">
    <property type="component" value="Unassembled WGS sequence"/>
</dbReference>
<evidence type="ECO:0000313" key="9">
    <source>
        <dbReference type="EMBL" id="MCE8018724.1"/>
    </source>
</evidence>
<keyword evidence="5" id="KW-0175">Coiled coil</keyword>
<keyword evidence="2 4" id="KW-0807">Transducer</keyword>
<dbReference type="PRINTS" id="PR00260">
    <property type="entry name" value="CHEMTRNSDUCR"/>
</dbReference>
<dbReference type="InterPro" id="IPR004089">
    <property type="entry name" value="MCPsignal_dom"/>
</dbReference>
<evidence type="ECO:0000256" key="6">
    <source>
        <dbReference type="SAM" id="Phobius"/>
    </source>
</evidence>
<keyword evidence="6" id="KW-0812">Transmembrane</keyword>
<dbReference type="Pfam" id="PF08376">
    <property type="entry name" value="NIT"/>
    <property type="match status" value="1"/>
</dbReference>
<feature type="coiled-coil region" evidence="5">
    <location>
        <begin position="330"/>
        <end position="357"/>
    </location>
</feature>
<evidence type="ECO:0000256" key="5">
    <source>
        <dbReference type="SAM" id="Coils"/>
    </source>
</evidence>
<feature type="transmembrane region" description="Helical" evidence="6">
    <location>
        <begin position="206"/>
        <end position="229"/>
    </location>
</feature>
<dbReference type="EMBL" id="JABFTT010000001">
    <property type="protein sequence ID" value="MCE8018724.1"/>
    <property type="molecule type" value="Genomic_DNA"/>
</dbReference>
<feature type="domain" description="HAMP" evidence="8">
    <location>
        <begin position="231"/>
        <end position="282"/>
    </location>
</feature>
<evidence type="ECO:0000256" key="2">
    <source>
        <dbReference type="ARBA" id="ARBA00023224"/>
    </source>
</evidence>
<dbReference type="InterPro" id="IPR004090">
    <property type="entry name" value="Chemotax_Me-accpt_rcpt"/>
</dbReference>
<sequence length="553" mass="59665">MAPWTPSPGARSTRRWRALALLGNIDALRNRVDRDDIGAYEALREYNTIGEELADIMPRLTRFTDEGAIVGQIAAIFNLVRAKDMVGLERSILTSAFTLDEFIGGMYGMLRTTIGAEEAYEENFLAFSHRTVRTAYAEYYAQPVVATTNRFRDLALERYATGNFGADVAEYSEAHNQRTALLEDIEAMVIGNLIAESDRLYAAARAALISELIFSLLVIGVAVLLAWVITRSIVRPLDRTLTVITTNENDLTKRVEVLGSDEMARLNGAFNTALENTEKVIVAVKTNAESIDVASNEISQGNQDLAQRTEEQSTSLVETASALEQITATVRHSAENAEQARELARDLEGKAREAGEVSSQASRAMADIKTSNEQVTSIVTAIDEIAFQTNLLALNASVEAARAGEHGRGFAVVAAEVRKLASRCADEANAIRTLVGESVAKVDEGGRLVEDSSAQLEAIVGGVTRIASYVSDIASSAQEQSAGVEQINQAMSQLDQVTQQNSALVEQVAAASGSLNEQAREMADLVRRFKVGSVPASRNAGPALLTQFDSTPA</sequence>
<dbReference type="CDD" id="cd11386">
    <property type="entry name" value="MCP_signal"/>
    <property type="match status" value="1"/>
</dbReference>
<dbReference type="PROSITE" id="PS50111">
    <property type="entry name" value="CHEMOTAXIS_TRANSDUC_2"/>
    <property type="match status" value="1"/>
</dbReference>
<dbReference type="PROSITE" id="PS50885">
    <property type="entry name" value="HAMP"/>
    <property type="match status" value="1"/>
</dbReference>
<dbReference type="PANTHER" id="PTHR43531:SF11">
    <property type="entry name" value="METHYL-ACCEPTING CHEMOTAXIS PROTEIN 3"/>
    <property type="match status" value="1"/>
</dbReference>
<evidence type="ECO:0000256" key="1">
    <source>
        <dbReference type="ARBA" id="ARBA00022500"/>
    </source>
</evidence>
<dbReference type="InterPro" id="IPR003660">
    <property type="entry name" value="HAMP_dom"/>
</dbReference>
<gene>
    <name evidence="9" type="ORF">HOP51_01135</name>
</gene>
<evidence type="ECO:0000259" key="8">
    <source>
        <dbReference type="PROSITE" id="PS50885"/>
    </source>
</evidence>
<evidence type="ECO:0000313" key="10">
    <source>
        <dbReference type="Proteomes" id="UP001320122"/>
    </source>
</evidence>
<feature type="domain" description="Methyl-accepting transducer" evidence="7">
    <location>
        <begin position="287"/>
        <end position="516"/>
    </location>
</feature>
<dbReference type="Pfam" id="PF00015">
    <property type="entry name" value="MCPsignal"/>
    <property type="match status" value="1"/>
</dbReference>
<dbReference type="PANTHER" id="PTHR43531">
    <property type="entry name" value="PROTEIN ICFG"/>
    <property type="match status" value="1"/>
</dbReference>
<comment type="similarity">
    <text evidence="3">Belongs to the methyl-accepting chemotaxis (MCP) protein family.</text>
</comment>
<keyword evidence="1" id="KW-0145">Chemotaxis</keyword>
<dbReference type="CDD" id="cd06225">
    <property type="entry name" value="HAMP"/>
    <property type="match status" value="1"/>
</dbReference>